<gene>
    <name evidence="1" type="ORF">Pan189_36330</name>
</gene>
<reference evidence="1 2" key="1">
    <citation type="submission" date="2019-02" db="EMBL/GenBank/DDBJ databases">
        <title>Deep-cultivation of Planctomycetes and their phenomic and genomic characterization uncovers novel biology.</title>
        <authorList>
            <person name="Wiegand S."/>
            <person name="Jogler M."/>
            <person name="Boedeker C."/>
            <person name="Pinto D."/>
            <person name="Vollmers J."/>
            <person name="Rivas-Marin E."/>
            <person name="Kohn T."/>
            <person name="Peeters S.H."/>
            <person name="Heuer A."/>
            <person name="Rast P."/>
            <person name="Oberbeckmann S."/>
            <person name="Bunk B."/>
            <person name="Jeske O."/>
            <person name="Meyerdierks A."/>
            <person name="Storesund J.E."/>
            <person name="Kallscheuer N."/>
            <person name="Luecker S."/>
            <person name="Lage O.M."/>
            <person name="Pohl T."/>
            <person name="Merkel B.J."/>
            <person name="Hornburger P."/>
            <person name="Mueller R.-W."/>
            <person name="Bruemmer F."/>
            <person name="Labrenz M."/>
            <person name="Spormann A.M."/>
            <person name="Op den Camp H."/>
            <person name="Overmann J."/>
            <person name="Amann R."/>
            <person name="Jetten M.S.M."/>
            <person name="Mascher T."/>
            <person name="Medema M.H."/>
            <person name="Devos D.P."/>
            <person name="Kaster A.-K."/>
            <person name="Ovreas L."/>
            <person name="Rohde M."/>
            <person name="Galperin M.Y."/>
            <person name="Jogler C."/>
        </authorList>
    </citation>
    <scope>NUCLEOTIDE SEQUENCE [LARGE SCALE GENOMIC DNA]</scope>
    <source>
        <strain evidence="1 2">Pan189</strain>
    </source>
</reference>
<name>A0A517R5U3_9PLAN</name>
<accession>A0A517R5U3</accession>
<dbReference type="EMBL" id="CP036268">
    <property type="protein sequence ID" value="QDT39230.1"/>
    <property type="molecule type" value="Genomic_DNA"/>
</dbReference>
<dbReference type="AlphaFoldDB" id="A0A517R5U3"/>
<keyword evidence="2" id="KW-1185">Reference proteome</keyword>
<protein>
    <submittedName>
        <fullName evidence="1">Uncharacterized protein</fullName>
    </submittedName>
</protein>
<proteinExistence type="predicted"/>
<evidence type="ECO:0000313" key="2">
    <source>
        <dbReference type="Proteomes" id="UP000317318"/>
    </source>
</evidence>
<sequence length="100" mass="12000">MPRIGSCPDRETRIARNQSLQRDIQDVERWCRNSNGNLVRSIKGRLCTVFKRRNYDYYSYAIQYPNRTIYLEEDAPRYYPDSESEVLCILYVNHFELPAK</sequence>
<organism evidence="1 2">
    <name type="scientific">Stratiformator vulcanicus</name>
    <dbReference type="NCBI Taxonomy" id="2527980"/>
    <lineage>
        <taxon>Bacteria</taxon>
        <taxon>Pseudomonadati</taxon>
        <taxon>Planctomycetota</taxon>
        <taxon>Planctomycetia</taxon>
        <taxon>Planctomycetales</taxon>
        <taxon>Planctomycetaceae</taxon>
        <taxon>Stratiformator</taxon>
    </lineage>
</organism>
<dbReference type="Proteomes" id="UP000317318">
    <property type="component" value="Chromosome"/>
</dbReference>
<dbReference type="KEGG" id="svp:Pan189_36330"/>
<evidence type="ECO:0000313" key="1">
    <source>
        <dbReference type="EMBL" id="QDT39230.1"/>
    </source>
</evidence>